<dbReference type="InterPro" id="IPR015300">
    <property type="entry name" value="DNA-bd_pseudobarrel_sf"/>
</dbReference>
<dbReference type="GO" id="GO:0005634">
    <property type="term" value="C:nucleus"/>
    <property type="evidence" value="ECO:0007669"/>
    <property type="project" value="UniProtKB-SubCell"/>
</dbReference>
<dbReference type="SUPFAM" id="SSF101936">
    <property type="entry name" value="DNA-binding pseudobarrel domain"/>
    <property type="match status" value="2"/>
</dbReference>
<evidence type="ECO:0000256" key="5">
    <source>
        <dbReference type="ARBA" id="ARBA00023242"/>
    </source>
</evidence>
<protein>
    <recommendedName>
        <fullName evidence="6">TF-B3 domain-containing protein</fullName>
    </recommendedName>
</protein>
<dbReference type="GO" id="GO:0003677">
    <property type="term" value="F:DNA binding"/>
    <property type="evidence" value="ECO:0007669"/>
    <property type="project" value="UniProtKB-KW"/>
</dbReference>
<dbReference type="PANTHER" id="PTHR31920">
    <property type="entry name" value="B3 DOMAIN-CONTAINING"/>
    <property type="match status" value="1"/>
</dbReference>
<keyword evidence="5" id="KW-0539">Nucleus</keyword>
<evidence type="ECO:0000313" key="8">
    <source>
        <dbReference type="Proteomes" id="UP001630127"/>
    </source>
</evidence>
<accession>A0ABD2Z6Y6</accession>
<evidence type="ECO:0000256" key="3">
    <source>
        <dbReference type="ARBA" id="ARBA00023125"/>
    </source>
</evidence>
<proteinExistence type="predicted"/>
<evidence type="ECO:0000256" key="4">
    <source>
        <dbReference type="ARBA" id="ARBA00023163"/>
    </source>
</evidence>
<evidence type="ECO:0000313" key="7">
    <source>
        <dbReference type="EMBL" id="KAL3515233.1"/>
    </source>
</evidence>
<gene>
    <name evidence="7" type="ORF">ACH5RR_022135</name>
</gene>
<name>A0ABD2Z6Y6_9GENT</name>
<comment type="subcellular location">
    <subcellularLocation>
        <location evidence="1">Nucleus</location>
    </subcellularLocation>
</comment>
<dbReference type="EMBL" id="JBJUIK010000010">
    <property type="protein sequence ID" value="KAL3515233.1"/>
    <property type="molecule type" value="Genomic_DNA"/>
</dbReference>
<dbReference type="PROSITE" id="PS50863">
    <property type="entry name" value="B3"/>
    <property type="match status" value="2"/>
</dbReference>
<dbReference type="SMART" id="SM01019">
    <property type="entry name" value="B3"/>
    <property type="match status" value="2"/>
</dbReference>
<evidence type="ECO:0000256" key="1">
    <source>
        <dbReference type="ARBA" id="ARBA00004123"/>
    </source>
</evidence>
<dbReference type="Gene3D" id="2.40.330.10">
    <property type="entry name" value="DNA-binding pseudobarrel domain"/>
    <property type="match status" value="2"/>
</dbReference>
<feature type="domain" description="TF-B3" evidence="6">
    <location>
        <begin position="262"/>
        <end position="359"/>
    </location>
</feature>
<dbReference type="AlphaFoldDB" id="A0ABD2Z6Y6"/>
<keyword evidence="3" id="KW-0238">DNA-binding</keyword>
<keyword evidence="8" id="KW-1185">Reference proteome</keyword>
<evidence type="ECO:0000259" key="6">
    <source>
        <dbReference type="PROSITE" id="PS50863"/>
    </source>
</evidence>
<dbReference type="CDD" id="cd10017">
    <property type="entry name" value="B3_DNA"/>
    <property type="match status" value="2"/>
</dbReference>
<keyword evidence="2" id="KW-0805">Transcription regulation</keyword>
<dbReference type="Proteomes" id="UP001630127">
    <property type="component" value="Unassembled WGS sequence"/>
</dbReference>
<dbReference type="InterPro" id="IPR050655">
    <property type="entry name" value="Plant_B3_domain"/>
</dbReference>
<dbReference type="PANTHER" id="PTHR31920:SF37">
    <property type="entry name" value="B3 DOMAIN-CONTAINING TRANSCRIPTION FACTOR VRN1"/>
    <property type="match status" value="1"/>
</dbReference>
<keyword evidence="4" id="KW-0804">Transcription</keyword>
<dbReference type="Pfam" id="PF02362">
    <property type="entry name" value="B3"/>
    <property type="match status" value="2"/>
</dbReference>
<reference evidence="7 8" key="1">
    <citation type="submission" date="2024-11" db="EMBL/GenBank/DDBJ databases">
        <title>A near-complete genome assembly of Cinchona calisaya.</title>
        <authorList>
            <person name="Lian D.C."/>
            <person name="Zhao X.W."/>
            <person name="Wei L."/>
        </authorList>
    </citation>
    <scope>NUCLEOTIDE SEQUENCE [LARGE SCALE GENOMIC DNA]</scope>
    <source>
        <tissue evidence="7">Nenye</tissue>
    </source>
</reference>
<comment type="caution">
    <text evidence="7">The sequence shown here is derived from an EMBL/GenBank/DDBJ whole genome shotgun (WGS) entry which is preliminary data.</text>
</comment>
<sequence>MVEEQCKPETFYRIVEPSTLDDHKLILPDEFVERYGGELSECIMLKVPVGSIWRVGLEREGDLLWLHEGFQKLMEHYSIGLGYFLLFKYKGHSQFDVHVFDLTATEIHYPCSTQPERPDLITWELVSEKQIVYVGDDTVETMDSPLASPTHCYIKDDALKECSGQEAPDRSQKVCPTVEEKSCVFNEGRHMQITEKFQHMSAGDLIQKADSIVKKLFHGHEKKQKSCFNGTSNYSQRRQATEKERKMALNAAKKFKPGYPSFMVILKRHNVKRSFILSVPAEFSRENNFMNIGDYIKLEDSSGGVWPVRCIKLHGDVMYLSKGWFAFVKDKNLDVGDVCVFELIRLDDTTLKVSIFRTKQDA</sequence>
<evidence type="ECO:0000256" key="2">
    <source>
        <dbReference type="ARBA" id="ARBA00023015"/>
    </source>
</evidence>
<dbReference type="InterPro" id="IPR003340">
    <property type="entry name" value="B3_DNA-bd"/>
</dbReference>
<feature type="domain" description="TF-B3" evidence="6">
    <location>
        <begin position="10"/>
        <end position="103"/>
    </location>
</feature>
<organism evidence="7 8">
    <name type="scientific">Cinchona calisaya</name>
    <dbReference type="NCBI Taxonomy" id="153742"/>
    <lineage>
        <taxon>Eukaryota</taxon>
        <taxon>Viridiplantae</taxon>
        <taxon>Streptophyta</taxon>
        <taxon>Embryophyta</taxon>
        <taxon>Tracheophyta</taxon>
        <taxon>Spermatophyta</taxon>
        <taxon>Magnoliopsida</taxon>
        <taxon>eudicotyledons</taxon>
        <taxon>Gunneridae</taxon>
        <taxon>Pentapetalae</taxon>
        <taxon>asterids</taxon>
        <taxon>lamiids</taxon>
        <taxon>Gentianales</taxon>
        <taxon>Rubiaceae</taxon>
        <taxon>Cinchonoideae</taxon>
        <taxon>Cinchoneae</taxon>
        <taxon>Cinchona</taxon>
    </lineage>
</organism>